<dbReference type="Proteomes" id="UP001161247">
    <property type="component" value="Chromosome 8"/>
</dbReference>
<sequence>MAEFPNRRSWRNAGQEGEEFQEEAVWGFRTRGTAQNNSFQSGNNNQRHSVPIDIPDWVKMLMRWNHHGRNSTVDGIQGTNDNANYNDLVDDNENTDEELLPPHELIARRYAPGNSRVVASSMFHGVGRTLKGRDLRDVRNAILTSTGFLES</sequence>
<evidence type="ECO:0000313" key="3">
    <source>
        <dbReference type="Proteomes" id="UP001161247"/>
    </source>
</evidence>
<evidence type="ECO:0000313" key="2">
    <source>
        <dbReference type="EMBL" id="CAI9114910.1"/>
    </source>
</evidence>
<dbReference type="PANTHER" id="PTHR33083:SF123">
    <property type="entry name" value="EXPRESSED PROTEIN"/>
    <property type="match status" value="1"/>
</dbReference>
<organism evidence="2 3">
    <name type="scientific">Oldenlandia corymbosa var. corymbosa</name>
    <dbReference type="NCBI Taxonomy" id="529605"/>
    <lineage>
        <taxon>Eukaryota</taxon>
        <taxon>Viridiplantae</taxon>
        <taxon>Streptophyta</taxon>
        <taxon>Embryophyta</taxon>
        <taxon>Tracheophyta</taxon>
        <taxon>Spermatophyta</taxon>
        <taxon>Magnoliopsida</taxon>
        <taxon>eudicotyledons</taxon>
        <taxon>Gunneridae</taxon>
        <taxon>Pentapetalae</taxon>
        <taxon>asterids</taxon>
        <taxon>lamiids</taxon>
        <taxon>Gentianales</taxon>
        <taxon>Rubiaceae</taxon>
        <taxon>Rubioideae</taxon>
        <taxon>Spermacoceae</taxon>
        <taxon>Hedyotis-Oldenlandia complex</taxon>
        <taxon>Oldenlandia</taxon>
    </lineage>
</organism>
<dbReference type="Pfam" id="PF04520">
    <property type="entry name" value="Senescence_reg"/>
    <property type="match status" value="1"/>
</dbReference>
<dbReference type="EMBL" id="OX459125">
    <property type="protein sequence ID" value="CAI9114910.1"/>
    <property type="molecule type" value="Genomic_DNA"/>
</dbReference>
<protein>
    <submittedName>
        <fullName evidence="2">OLC1v1015733C1</fullName>
    </submittedName>
</protein>
<reference evidence="2" key="1">
    <citation type="submission" date="2023-03" db="EMBL/GenBank/DDBJ databases">
        <authorList>
            <person name="Julca I."/>
        </authorList>
    </citation>
    <scope>NUCLEOTIDE SEQUENCE</scope>
</reference>
<proteinExistence type="inferred from homology"/>
<dbReference type="PANTHER" id="PTHR33083">
    <property type="entry name" value="EXPRESSED PROTEIN"/>
    <property type="match status" value="1"/>
</dbReference>
<evidence type="ECO:0000256" key="1">
    <source>
        <dbReference type="ARBA" id="ARBA00034773"/>
    </source>
</evidence>
<keyword evidence="3" id="KW-1185">Reference proteome</keyword>
<dbReference type="AlphaFoldDB" id="A0AAV1E6T9"/>
<name>A0AAV1E6T9_OLDCO</name>
<dbReference type="InterPro" id="IPR007608">
    <property type="entry name" value="Senescence_reg_S40"/>
</dbReference>
<gene>
    <name evidence="2" type="ORF">OLC1_LOCUS21530</name>
</gene>
<comment type="similarity">
    <text evidence="1">Belongs to the senescence regulator S40 family.</text>
</comment>
<accession>A0AAV1E6T9</accession>
<dbReference type="GO" id="GO:0010150">
    <property type="term" value="P:leaf senescence"/>
    <property type="evidence" value="ECO:0007669"/>
    <property type="project" value="UniProtKB-ARBA"/>
</dbReference>